<sequence>MKRILVMGVSAGVGKSTLSKQLGKALGINVYHLDAYFWKPNWIEAPLEEFSESQREIVVKDKWIIDGNYTNTYDIREEHADTIVYIELPLHVCLFRVFNRWRKNIGRTRDDMGADCKEKLDFAFIKFIISTYHRRKKVMKNRLENFKKSNPHQRKTIVLKDKKSIEQFIKDINDKGVFIE</sequence>
<keyword evidence="2" id="KW-1185">Reference proteome</keyword>
<dbReference type="HOGENOM" id="CLU_092618_0_1_9"/>
<dbReference type="OrthoDB" id="1201990at2"/>
<evidence type="ECO:0000313" key="1">
    <source>
        <dbReference type="EMBL" id="ADU29001.1"/>
    </source>
</evidence>
<accession>E6TZZ7</accession>
<dbReference type="AlphaFoldDB" id="E6TZZ7"/>
<dbReference type="PANTHER" id="PTHR37816">
    <property type="entry name" value="YALI0E33011P"/>
    <property type="match status" value="1"/>
</dbReference>
<name>E6TZZ7_EVAC2</name>
<proteinExistence type="predicted"/>
<dbReference type="InterPro" id="IPR027417">
    <property type="entry name" value="P-loop_NTPase"/>
</dbReference>
<dbReference type="PANTHER" id="PTHR37816:SF3">
    <property type="entry name" value="MODULATES DNA TOPOLOGY"/>
    <property type="match status" value="1"/>
</dbReference>
<evidence type="ECO:0008006" key="3">
    <source>
        <dbReference type="Google" id="ProtNLM"/>
    </source>
</evidence>
<gene>
    <name evidence="1" type="ordered locus">Bcell_0720</name>
</gene>
<evidence type="ECO:0000313" key="2">
    <source>
        <dbReference type="Proteomes" id="UP000001401"/>
    </source>
</evidence>
<dbReference type="Gene3D" id="3.40.50.300">
    <property type="entry name" value="P-loop containing nucleotide triphosphate hydrolases"/>
    <property type="match status" value="1"/>
</dbReference>
<organism evidence="1 2">
    <name type="scientific">Evansella cellulosilytica (strain ATCC 21833 / DSM 2522 / FERM P-1141 / JCM 9156 / N-4)</name>
    <name type="common">Bacillus cellulosilyticus</name>
    <dbReference type="NCBI Taxonomy" id="649639"/>
    <lineage>
        <taxon>Bacteria</taxon>
        <taxon>Bacillati</taxon>
        <taxon>Bacillota</taxon>
        <taxon>Bacilli</taxon>
        <taxon>Bacillales</taxon>
        <taxon>Bacillaceae</taxon>
        <taxon>Evansella</taxon>
    </lineage>
</organism>
<dbReference type="KEGG" id="bco:Bcell_0720"/>
<dbReference type="eggNOG" id="COG0563">
    <property type="taxonomic scope" value="Bacteria"/>
</dbReference>
<dbReference type="Proteomes" id="UP000001401">
    <property type="component" value="Chromosome"/>
</dbReference>
<dbReference type="SUPFAM" id="SSF52540">
    <property type="entry name" value="P-loop containing nucleoside triphosphate hydrolases"/>
    <property type="match status" value="1"/>
</dbReference>
<dbReference type="STRING" id="649639.Bcell_0720"/>
<dbReference type="InterPro" id="IPR052922">
    <property type="entry name" value="Cytidylate_Kinase-2"/>
</dbReference>
<dbReference type="RefSeq" id="WP_013487342.1">
    <property type="nucleotide sequence ID" value="NC_014829.1"/>
</dbReference>
<protein>
    <recommendedName>
        <fullName evidence="3">Topology modulation protein</fullName>
    </recommendedName>
</protein>
<dbReference type="EMBL" id="CP002394">
    <property type="protein sequence ID" value="ADU29001.1"/>
    <property type="molecule type" value="Genomic_DNA"/>
</dbReference>
<reference evidence="1" key="1">
    <citation type="submission" date="2010-12" db="EMBL/GenBank/DDBJ databases">
        <title>Complete sequence of Bacillus cellulosilyticus DSM 2522.</title>
        <authorList>
            <consortium name="US DOE Joint Genome Institute"/>
            <person name="Lucas S."/>
            <person name="Copeland A."/>
            <person name="Lapidus A."/>
            <person name="Cheng J.-F."/>
            <person name="Bruce D."/>
            <person name="Goodwin L."/>
            <person name="Pitluck S."/>
            <person name="Chertkov O."/>
            <person name="Detter J.C."/>
            <person name="Han C."/>
            <person name="Tapia R."/>
            <person name="Land M."/>
            <person name="Hauser L."/>
            <person name="Jeffries C."/>
            <person name="Kyrpides N."/>
            <person name="Ivanova N."/>
            <person name="Mikhailova N."/>
            <person name="Brumm P."/>
            <person name="Mead D."/>
            <person name="Woyke T."/>
        </authorList>
    </citation>
    <scope>NUCLEOTIDE SEQUENCE [LARGE SCALE GENOMIC DNA]</scope>
    <source>
        <strain evidence="1">DSM 2522</strain>
    </source>
</reference>